<dbReference type="AlphaFoldDB" id="A0A2Z3HGQ6"/>
<evidence type="ECO:0000313" key="3">
    <source>
        <dbReference type="Proteomes" id="UP000245802"/>
    </source>
</evidence>
<keyword evidence="3" id="KW-1185">Reference proteome</keyword>
<feature type="transmembrane region" description="Helical" evidence="1">
    <location>
        <begin position="227"/>
        <end position="250"/>
    </location>
</feature>
<gene>
    <name evidence="2" type="ORF">C1280_28705</name>
</gene>
<keyword evidence="1" id="KW-0812">Transmembrane</keyword>
<keyword evidence="1" id="KW-0472">Membrane</keyword>
<proteinExistence type="predicted"/>
<sequence>MWRFVRSVLATAGLLVSLAGLLVFASAAAGVWWARAEADRHAASLAGRANVAADAADHGIGFVREVLAQAEQDLARARASTAAMPAEPVNPLVRFGARHASQELAGSVDRATAAVATASDAVVVANTALELFDKDSTLQNWFRVRPEQLEQTRVDLNAATRDLKKARTVLGIPVAPGGAPTADQLNTIEAGLTQARELTDRMGAAVTATRVKVADTRRQVETWVRRIAIGVTALGVLGAAGQFFAARFCWHVLRGKPA</sequence>
<dbReference type="OrthoDB" id="9984170at2"/>
<accession>A0A2Z3HGQ6</accession>
<dbReference type="Proteomes" id="UP000245802">
    <property type="component" value="Chromosome"/>
</dbReference>
<evidence type="ECO:0000313" key="2">
    <source>
        <dbReference type="EMBL" id="AWM40570.1"/>
    </source>
</evidence>
<keyword evidence="1" id="KW-1133">Transmembrane helix</keyword>
<dbReference type="EMBL" id="CP025958">
    <property type="protein sequence ID" value="AWM40570.1"/>
    <property type="molecule type" value="Genomic_DNA"/>
</dbReference>
<reference evidence="2 3" key="1">
    <citation type="submission" date="2018-01" db="EMBL/GenBank/DDBJ databases">
        <title>G. obscuriglobus.</title>
        <authorList>
            <person name="Franke J."/>
            <person name="Blomberg W."/>
            <person name="Selmecki A."/>
        </authorList>
    </citation>
    <scope>NUCLEOTIDE SEQUENCE [LARGE SCALE GENOMIC DNA]</scope>
    <source>
        <strain evidence="2 3">DSM 5831</strain>
    </source>
</reference>
<dbReference type="RefSeq" id="WP_010039298.1">
    <property type="nucleotide sequence ID" value="NZ_CP025958.1"/>
</dbReference>
<protein>
    <submittedName>
        <fullName evidence="2">Uncharacterized protein</fullName>
    </submittedName>
</protein>
<evidence type="ECO:0000256" key="1">
    <source>
        <dbReference type="SAM" id="Phobius"/>
    </source>
</evidence>
<dbReference type="KEGG" id="gog:C1280_28705"/>
<name>A0A2Z3HGQ6_9BACT</name>
<organism evidence="2 3">
    <name type="scientific">Gemmata obscuriglobus</name>
    <dbReference type="NCBI Taxonomy" id="114"/>
    <lineage>
        <taxon>Bacteria</taxon>
        <taxon>Pseudomonadati</taxon>
        <taxon>Planctomycetota</taxon>
        <taxon>Planctomycetia</taxon>
        <taxon>Gemmatales</taxon>
        <taxon>Gemmataceae</taxon>
        <taxon>Gemmata</taxon>
    </lineage>
</organism>